<sequence>MLWMKKFLLSFAMIFWIVLAFANFPVYGQDVSEKNIRIGLFFDKTAKESYTIRSSSGFNILVKQNNENGEFKVIAEIDFTELEVALQNGKVIFLKSGNPISNLSLEISPEKPVYISSKSGIIFFEGKQYRGNIGLFPDLSKKGMTAINELNIEEYLYGVIPLEMAPSWPMEALKAQAVAARTFAVYNLNKWAKYGFDLTANSSDQVYGGYDCESPRTNQAVELTRGEIIYYKDKPVLAFFHSNSGGFTEDFKDWYTQELPYLKSKKDLFSEEVADVWEKHFSFEELGNYLKTMGFDPGDITDFIISERSSTGRVKKVIIKGTKGEKSFSSNEIRNLLSLKSTLFEVNKNITTERQIYAITGNGIFSLNGFDASDKVYIESKNGKNSLSDLLNIYIMGKDTINKLQAASGIKIIGRGWGHGIGMSQWGARVMAEKGYNYKDILSFYYTGVTIGR</sequence>
<reference evidence="2 3" key="1">
    <citation type="submission" date="2015-12" db="EMBL/GenBank/DDBJ databases">
        <title>Draft genome of Thermovenabulum gondwanense isolated from a red thermophilic microbial mat colonisisng an outflow channel of a bore well.</title>
        <authorList>
            <person name="Patel B.K."/>
        </authorList>
    </citation>
    <scope>NUCLEOTIDE SEQUENCE [LARGE SCALE GENOMIC DNA]</scope>
    <source>
        <strain evidence="2 3">R270</strain>
    </source>
</reference>
<dbReference type="Proteomes" id="UP000075737">
    <property type="component" value="Unassembled WGS sequence"/>
</dbReference>
<dbReference type="GO" id="GO:0030288">
    <property type="term" value="C:outer membrane-bounded periplasmic space"/>
    <property type="evidence" value="ECO:0007669"/>
    <property type="project" value="TreeGrafter"/>
</dbReference>
<dbReference type="GO" id="GO:0030435">
    <property type="term" value="P:sporulation resulting in formation of a cellular spore"/>
    <property type="evidence" value="ECO:0007669"/>
    <property type="project" value="InterPro"/>
</dbReference>
<evidence type="ECO:0000313" key="3">
    <source>
        <dbReference type="Proteomes" id="UP000075737"/>
    </source>
</evidence>
<evidence type="ECO:0000313" key="2">
    <source>
        <dbReference type="EMBL" id="KYO63978.1"/>
    </source>
</evidence>
<dbReference type="PANTHER" id="PTHR30032:SF4">
    <property type="entry name" value="AMIDASE ENHANCER"/>
    <property type="match status" value="1"/>
</dbReference>
<comment type="caution">
    <text evidence="2">The sequence shown here is derived from an EMBL/GenBank/DDBJ whole genome shotgun (WGS) entry which is preliminary data.</text>
</comment>
<dbReference type="STRING" id="520767.ATZ99_22210"/>
<feature type="domain" description="Sporulation stage II protein D amidase enhancer LytB N-terminal" evidence="1">
    <location>
        <begin position="141"/>
        <end position="231"/>
    </location>
</feature>
<name>A0A161Q183_9FIRM</name>
<dbReference type="InterPro" id="IPR013693">
    <property type="entry name" value="SpoIID/LytB_N"/>
</dbReference>
<dbReference type="InterPro" id="IPR051922">
    <property type="entry name" value="Bact_Sporulation_Assoc"/>
</dbReference>
<gene>
    <name evidence="2" type="primary">lytB_4</name>
    <name evidence="2" type="ORF">ATZ99_22210</name>
</gene>
<organism evidence="2 3">
    <name type="scientific">Thermovenabulum gondwanense</name>
    <dbReference type="NCBI Taxonomy" id="520767"/>
    <lineage>
        <taxon>Bacteria</taxon>
        <taxon>Bacillati</taxon>
        <taxon>Bacillota</taxon>
        <taxon>Clostridia</taxon>
        <taxon>Thermosediminibacterales</taxon>
        <taxon>Thermosediminibacteraceae</taxon>
        <taxon>Thermovenabulum</taxon>
    </lineage>
</organism>
<accession>A0A161Q183</accession>
<keyword evidence="3" id="KW-1185">Reference proteome</keyword>
<protein>
    <submittedName>
        <fullName evidence="2">Amidase enhancer</fullName>
    </submittedName>
</protein>
<dbReference type="NCBIfam" id="TIGR02669">
    <property type="entry name" value="SpoIID_LytB"/>
    <property type="match status" value="1"/>
</dbReference>
<dbReference type="PANTHER" id="PTHR30032">
    <property type="entry name" value="N-ACETYLMURAMOYL-L-ALANINE AMIDASE-RELATED"/>
    <property type="match status" value="1"/>
</dbReference>
<dbReference type="Pfam" id="PF08486">
    <property type="entry name" value="SpoIID"/>
    <property type="match status" value="1"/>
</dbReference>
<dbReference type="EMBL" id="LOHZ01000045">
    <property type="protein sequence ID" value="KYO63978.1"/>
    <property type="molecule type" value="Genomic_DNA"/>
</dbReference>
<dbReference type="AlphaFoldDB" id="A0A161Q183"/>
<proteinExistence type="predicted"/>
<dbReference type="InterPro" id="IPR013486">
    <property type="entry name" value="SpoIID/LytB"/>
</dbReference>
<evidence type="ECO:0000259" key="1">
    <source>
        <dbReference type="Pfam" id="PF08486"/>
    </source>
</evidence>